<protein>
    <submittedName>
        <fullName evidence="1">Uncharacterized protein</fullName>
    </submittedName>
</protein>
<organism evidence="1 2">
    <name type="scientific">Nostoc sphaeroides CCNUC1</name>
    <dbReference type="NCBI Taxonomy" id="2653204"/>
    <lineage>
        <taxon>Bacteria</taxon>
        <taxon>Bacillati</taxon>
        <taxon>Cyanobacteriota</taxon>
        <taxon>Cyanophyceae</taxon>
        <taxon>Nostocales</taxon>
        <taxon>Nostocaceae</taxon>
        <taxon>Nostoc</taxon>
    </lineage>
</organism>
<gene>
    <name evidence="1" type="ORF">GXM_09929</name>
</gene>
<accession>A0A5P8WHZ5</accession>
<dbReference type="Proteomes" id="UP000326678">
    <property type="component" value="Chromosome pGXM01"/>
</dbReference>
<name>A0A5P8WHZ5_9NOSO</name>
<reference evidence="1 2" key="1">
    <citation type="submission" date="2019-10" db="EMBL/GenBank/DDBJ databases">
        <title>Genomic and transcriptomic insights into the perfect genentic adaptation of a filamentous nitrogen-fixing cyanobacterium to rice fields.</title>
        <authorList>
            <person name="Chen Z."/>
        </authorList>
    </citation>
    <scope>NUCLEOTIDE SEQUENCE [LARGE SCALE GENOMIC DNA]</scope>
    <source>
        <strain evidence="1">CCNUC1</strain>
    </source>
</reference>
<evidence type="ECO:0000313" key="1">
    <source>
        <dbReference type="EMBL" id="QFS52435.1"/>
    </source>
</evidence>
<dbReference type="RefSeq" id="WP_152592646.1">
    <property type="nucleotide sequence ID" value="NZ_CP045228.1"/>
</dbReference>
<dbReference type="EMBL" id="CP045228">
    <property type="protein sequence ID" value="QFS52435.1"/>
    <property type="molecule type" value="Genomic_DNA"/>
</dbReference>
<dbReference type="AlphaFoldDB" id="A0A5P8WHZ5"/>
<dbReference type="KEGG" id="nsh:GXM_09929"/>
<evidence type="ECO:0000313" key="2">
    <source>
        <dbReference type="Proteomes" id="UP000326678"/>
    </source>
</evidence>
<proteinExistence type="predicted"/>
<keyword evidence="2" id="KW-1185">Reference proteome</keyword>
<sequence>MLTKLYVIEVKKACNWKHGIGQALVYQFYYPDKKPVLFLFGEDMSLYRDLAKSYCDRLGVLYREESPRISKEF</sequence>